<dbReference type="Proteomes" id="UP000756921">
    <property type="component" value="Unassembled WGS sequence"/>
</dbReference>
<reference evidence="2" key="1">
    <citation type="journal article" date="2020" name="Mol. Plant Microbe Interact.">
        <title>Genome Sequence of the Biocontrol Agent Coniothyrium minitans strain Conio (IMI 134523).</title>
        <authorList>
            <person name="Patel D."/>
            <person name="Shittu T.A."/>
            <person name="Baroncelli R."/>
            <person name="Muthumeenakshi S."/>
            <person name="Osborne T.H."/>
            <person name="Janganan T.K."/>
            <person name="Sreenivasaprasad S."/>
        </authorList>
    </citation>
    <scope>NUCLEOTIDE SEQUENCE</scope>
    <source>
        <strain evidence="2">Conio</strain>
    </source>
</reference>
<feature type="compositionally biased region" description="Basic residues" evidence="1">
    <location>
        <begin position="269"/>
        <end position="279"/>
    </location>
</feature>
<keyword evidence="3" id="KW-1185">Reference proteome</keyword>
<feature type="compositionally biased region" description="Basic and acidic residues" evidence="1">
    <location>
        <begin position="811"/>
        <end position="821"/>
    </location>
</feature>
<dbReference type="AlphaFoldDB" id="A0A9P6KME5"/>
<feature type="compositionally biased region" description="Polar residues" evidence="1">
    <location>
        <begin position="235"/>
        <end position="255"/>
    </location>
</feature>
<evidence type="ECO:0000313" key="2">
    <source>
        <dbReference type="EMBL" id="KAF9731860.1"/>
    </source>
</evidence>
<feature type="compositionally biased region" description="Polar residues" evidence="1">
    <location>
        <begin position="822"/>
        <end position="843"/>
    </location>
</feature>
<feature type="region of interest" description="Disordered" evidence="1">
    <location>
        <begin position="157"/>
        <end position="281"/>
    </location>
</feature>
<feature type="compositionally biased region" description="Polar residues" evidence="1">
    <location>
        <begin position="157"/>
        <end position="169"/>
    </location>
</feature>
<name>A0A9P6KME5_9PLEO</name>
<feature type="compositionally biased region" description="Basic and acidic residues" evidence="1">
    <location>
        <begin position="110"/>
        <end position="131"/>
    </location>
</feature>
<feature type="compositionally biased region" description="Pro residues" evidence="1">
    <location>
        <begin position="988"/>
        <end position="1001"/>
    </location>
</feature>
<feature type="compositionally biased region" description="Basic and acidic residues" evidence="1">
    <location>
        <begin position="748"/>
        <end position="792"/>
    </location>
</feature>
<dbReference type="OrthoDB" id="4188028at2759"/>
<comment type="caution">
    <text evidence="2">The sequence shown here is derived from an EMBL/GenBank/DDBJ whole genome shotgun (WGS) entry which is preliminary data.</text>
</comment>
<feature type="compositionally biased region" description="Low complexity" evidence="1">
    <location>
        <begin position="95"/>
        <end position="109"/>
    </location>
</feature>
<accession>A0A9P6KME5</accession>
<organism evidence="2 3">
    <name type="scientific">Paraphaeosphaeria minitans</name>
    <dbReference type="NCBI Taxonomy" id="565426"/>
    <lineage>
        <taxon>Eukaryota</taxon>
        <taxon>Fungi</taxon>
        <taxon>Dikarya</taxon>
        <taxon>Ascomycota</taxon>
        <taxon>Pezizomycotina</taxon>
        <taxon>Dothideomycetes</taxon>
        <taxon>Pleosporomycetidae</taxon>
        <taxon>Pleosporales</taxon>
        <taxon>Massarineae</taxon>
        <taxon>Didymosphaeriaceae</taxon>
        <taxon>Paraphaeosphaeria</taxon>
    </lineage>
</organism>
<dbReference type="EMBL" id="WJXW01000011">
    <property type="protein sequence ID" value="KAF9731860.1"/>
    <property type="molecule type" value="Genomic_DNA"/>
</dbReference>
<feature type="region of interest" description="Disordered" evidence="1">
    <location>
        <begin position="1"/>
        <end position="33"/>
    </location>
</feature>
<protein>
    <submittedName>
        <fullName evidence="2">Uncharacterized protein</fullName>
    </submittedName>
</protein>
<feature type="compositionally biased region" description="Polar residues" evidence="1">
    <location>
        <begin position="200"/>
        <end position="211"/>
    </location>
</feature>
<proteinExistence type="predicted"/>
<feature type="region of interest" description="Disordered" evidence="1">
    <location>
        <begin position="56"/>
        <end position="141"/>
    </location>
</feature>
<sequence>MPPKRKNKVTKTFTTVSLKTLPGRPSPRRHLPSSLTARLQRINANMQFLGAANAASSIKRRNSAGFPGQKMSRLHPSEPLHMKTRRAVKSASNQDSSGAPSIASSSSRRSSLDDLSRSEHGHSEIEDERPTKHSRLSTDSVTDSFADQVDGALNAINANAPDSSMSTAHDATDGSKVSPKKRRASDASFESGKSRANGVLTRTQSDTSEQQLPRKKRRTTIQTSAETDQLPELTDASTAPNSPEQIPEVENSQNLHHVLPTNGDAPVKMGRRLPGRRRAPHPDVDVEVDLRRQLNLKMSYRSLAKIQKNILDELSNRTTTSLDDDPQFHKQCPEYEPLMVSLDQYKQSRLDSVEALRREKLAQLERVVEAERHIAKEKYVQRFYDLQEDLLLQCFHRAKQLQRESRKSQDGAGTEDEDNVLPPACFAFPPLHRDDRVGSKFASRSRAYVESEHLLGEELRRAQFAGSLRDFILEDEDADDSILEAPTPVGFATFTGPDRAEAIAHQKIKDLIDAANDIESTPVAPQAPAVIPNEQADALFMLASLSADASRSTIGEKAPQPNHEAPVAPIGQQTPSIGASQAIPPVQQPIRSFAAFLNPVSNKSDVVAQPKPAGVTDAIQYAIQYVKDQVTPAKEPPARSTHRIMDMLNNDSDIAPATSRFPPTPSVEQTPADVISHRISASQSATPSRSGMFGLSSIMHQHDVQQERSNPAAPRESMPSREAYSSPTSMRGYPEPPSRRSSSIRQMSLEELRRRDPLHKLRDMLNSKSKPNEKHAASHRPESSVFAPRERAQMTAPLLLSRPFSPSGTAEKADQLKETRRASSAYNASPSTAPLSYQQSPSTAPAYLPRQNSQDPGLSHWERDRRLSGSQAQQPPPTQPFSASPQNKPVPPHQSPFSAPSAPAPAPTQLPSISQTLPLKASDRQSNPPMNFRFAHYDPVPPRPYQNHNPQSSYPQTSQAPPLAPPSQPQYTPSYNGHNGPSHQGGYIPPPGSFQAPPPPSNTSMNASTPYPALKIHQYGGQPILPANMAPPPPHTQPPSMTFIGQAAPQSAYSPPQHHAAPHQHQQQNAPYDANTQREQPADRTAEPGSGPVRQPRRPYRLYHAPGSQFRPYTVPDSSRRRGG</sequence>
<feature type="region of interest" description="Disordered" evidence="1">
    <location>
        <begin position="702"/>
        <end position="1124"/>
    </location>
</feature>
<feature type="compositionally biased region" description="Low complexity" evidence="1">
    <location>
        <begin position="1055"/>
        <end position="1071"/>
    </location>
</feature>
<evidence type="ECO:0000313" key="3">
    <source>
        <dbReference type="Proteomes" id="UP000756921"/>
    </source>
</evidence>
<evidence type="ECO:0000256" key="1">
    <source>
        <dbReference type="SAM" id="MobiDB-lite"/>
    </source>
</evidence>
<gene>
    <name evidence="2" type="ORF">PMIN01_09789</name>
</gene>